<proteinExistence type="predicted"/>
<reference evidence="2" key="1">
    <citation type="journal article" date="2020" name="Stud. Mycol.">
        <title>101 Dothideomycetes genomes: a test case for predicting lifestyles and emergence of pathogens.</title>
        <authorList>
            <person name="Haridas S."/>
            <person name="Albert R."/>
            <person name="Binder M."/>
            <person name="Bloem J."/>
            <person name="Labutti K."/>
            <person name="Salamov A."/>
            <person name="Andreopoulos B."/>
            <person name="Baker S."/>
            <person name="Barry K."/>
            <person name="Bills G."/>
            <person name="Bluhm B."/>
            <person name="Cannon C."/>
            <person name="Castanera R."/>
            <person name="Culley D."/>
            <person name="Daum C."/>
            <person name="Ezra D."/>
            <person name="Gonzalez J."/>
            <person name="Henrissat B."/>
            <person name="Kuo A."/>
            <person name="Liang C."/>
            <person name="Lipzen A."/>
            <person name="Lutzoni F."/>
            <person name="Magnuson J."/>
            <person name="Mondo S."/>
            <person name="Nolan M."/>
            <person name="Ohm R."/>
            <person name="Pangilinan J."/>
            <person name="Park H.-J."/>
            <person name="Ramirez L."/>
            <person name="Alfaro M."/>
            <person name="Sun H."/>
            <person name="Tritt A."/>
            <person name="Yoshinaga Y."/>
            <person name="Zwiers L.-H."/>
            <person name="Turgeon B."/>
            <person name="Goodwin S."/>
            <person name="Spatafora J."/>
            <person name="Crous P."/>
            <person name="Grigoriev I."/>
        </authorList>
    </citation>
    <scope>NUCLEOTIDE SEQUENCE</scope>
    <source>
        <strain evidence="2">CBS 133067</strain>
    </source>
</reference>
<dbReference type="InterPro" id="IPR002925">
    <property type="entry name" value="Dienelactn_hydro"/>
</dbReference>
<gene>
    <name evidence="2" type="ORF">NA57DRAFT_47029</name>
</gene>
<evidence type="ECO:0000313" key="2">
    <source>
        <dbReference type="EMBL" id="KAF2094243.1"/>
    </source>
</evidence>
<feature type="domain" description="Dienelactone hydrolase" evidence="1">
    <location>
        <begin position="27"/>
        <end position="275"/>
    </location>
</feature>
<dbReference type="OrthoDB" id="17560at2759"/>
<evidence type="ECO:0000259" key="1">
    <source>
        <dbReference type="Pfam" id="PF01738"/>
    </source>
</evidence>
<dbReference type="PANTHER" id="PTHR17630:SF105">
    <property type="entry name" value="DIENELACTONE HYDROLASE FAMILY PROTEIN (AFU_ORTHOLOGUE AFUA_4G08790)"/>
    <property type="match status" value="1"/>
</dbReference>
<keyword evidence="3" id="KW-1185">Reference proteome</keyword>
<dbReference type="EMBL" id="ML978135">
    <property type="protein sequence ID" value="KAF2094243.1"/>
    <property type="molecule type" value="Genomic_DNA"/>
</dbReference>
<comment type="caution">
    <text evidence="2">The sequence shown here is derived from an EMBL/GenBank/DDBJ whole genome shotgun (WGS) entry which is preliminary data.</text>
</comment>
<dbReference type="PANTHER" id="PTHR17630">
    <property type="entry name" value="DIENELACTONE HYDROLASE"/>
    <property type="match status" value="1"/>
</dbReference>
<dbReference type="Gene3D" id="3.40.50.1820">
    <property type="entry name" value="alpha/beta hydrolase"/>
    <property type="match status" value="1"/>
</dbReference>
<evidence type="ECO:0000313" key="3">
    <source>
        <dbReference type="Proteomes" id="UP000799772"/>
    </source>
</evidence>
<dbReference type="AlphaFoldDB" id="A0A9P4M235"/>
<protein>
    <submittedName>
        <fullName evidence="2">Alpha/beta-hydrolase</fullName>
    </submittedName>
</protein>
<dbReference type="InterPro" id="IPR029058">
    <property type="entry name" value="AB_hydrolase_fold"/>
</dbReference>
<accession>A0A9P4M235</accession>
<dbReference type="Proteomes" id="UP000799772">
    <property type="component" value="Unassembled WGS sequence"/>
</dbReference>
<organism evidence="2 3">
    <name type="scientific">Rhizodiscina lignyota</name>
    <dbReference type="NCBI Taxonomy" id="1504668"/>
    <lineage>
        <taxon>Eukaryota</taxon>
        <taxon>Fungi</taxon>
        <taxon>Dikarya</taxon>
        <taxon>Ascomycota</taxon>
        <taxon>Pezizomycotina</taxon>
        <taxon>Dothideomycetes</taxon>
        <taxon>Pleosporomycetidae</taxon>
        <taxon>Aulographales</taxon>
        <taxon>Rhizodiscinaceae</taxon>
        <taxon>Rhizodiscina</taxon>
    </lineage>
</organism>
<sequence length="277" mass="30122">MACSGCVSGTLHEGTPTGTVETLYGLATYVASPPSGTAPKGTVVIIPDAFGWKFNNNRILADNYAKKGSFRVLLPDFMGGWDLNPELLNIMDYVTEKHESLGVHTFWKAVYVVRGIPMFVSWLYGARHSATWPGVLGYFKKLRSEDESQPIGAAGFCWGGKHVFLLARDTEKSASGKSLINAGFTAHPSSLKLPADIDAVKLPVSVACPSEDHHIRGDKILEVEAGLKQCPAECEVKTYEGATHGFAVRANPKVPKENEQGIEAEDQAISWFTKFFS</sequence>
<dbReference type="GO" id="GO:0016787">
    <property type="term" value="F:hydrolase activity"/>
    <property type="evidence" value="ECO:0007669"/>
    <property type="project" value="InterPro"/>
</dbReference>
<dbReference type="SUPFAM" id="SSF53474">
    <property type="entry name" value="alpha/beta-Hydrolases"/>
    <property type="match status" value="1"/>
</dbReference>
<name>A0A9P4M235_9PEZI</name>
<dbReference type="Pfam" id="PF01738">
    <property type="entry name" value="DLH"/>
    <property type="match status" value="1"/>
</dbReference>